<feature type="region of interest" description="Disordered" evidence="6">
    <location>
        <begin position="1467"/>
        <end position="1818"/>
    </location>
</feature>
<feature type="compositionally biased region" description="Basic and acidic residues" evidence="6">
    <location>
        <begin position="1323"/>
        <end position="1332"/>
    </location>
</feature>
<dbReference type="InterPro" id="IPR052060">
    <property type="entry name" value="Bromo_WD_repeat"/>
</dbReference>
<feature type="compositionally biased region" description="Polar residues" evidence="6">
    <location>
        <begin position="1519"/>
        <end position="1536"/>
    </location>
</feature>
<feature type="compositionally biased region" description="Basic residues" evidence="6">
    <location>
        <begin position="928"/>
        <end position="953"/>
    </location>
</feature>
<gene>
    <name evidence="9" type="primary">LOC111103284</name>
</gene>
<proteinExistence type="predicted"/>
<dbReference type="GO" id="GO:0006357">
    <property type="term" value="P:regulation of transcription by RNA polymerase II"/>
    <property type="evidence" value="ECO:0007669"/>
    <property type="project" value="TreeGrafter"/>
</dbReference>
<evidence type="ECO:0000256" key="2">
    <source>
        <dbReference type="ARBA" id="ARBA00022737"/>
    </source>
</evidence>
<feature type="repeat" description="WD" evidence="5">
    <location>
        <begin position="428"/>
        <end position="462"/>
    </location>
</feature>
<dbReference type="RefSeq" id="XP_022292126.1">
    <property type="nucleotide sequence ID" value="XM_022436418.1"/>
</dbReference>
<evidence type="ECO:0000256" key="3">
    <source>
        <dbReference type="ARBA" id="ARBA00023117"/>
    </source>
</evidence>
<feature type="compositionally biased region" description="Acidic residues" evidence="6">
    <location>
        <begin position="894"/>
        <end position="913"/>
    </location>
</feature>
<dbReference type="SUPFAM" id="SSF47370">
    <property type="entry name" value="Bromodomain"/>
    <property type="match status" value="2"/>
</dbReference>
<feature type="repeat" description="WD" evidence="5">
    <location>
        <begin position="181"/>
        <end position="222"/>
    </location>
</feature>
<feature type="domain" description="Bromo" evidence="7">
    <location>
        <begin position="1204"/>
        <end position="1274"/>
    </location>
</feature>
<dbReference type="GeneID" id="111103284"/>
<name>A0A8B8ALY4_CRAVI</name>
<feature type="compositionally biased region" description="Pro residues" evidence="6">
    <location>
        <begin position="650"/>
        <end position="662"/>
    </location>
</feature>
<reference evidence="9" key="1">
    <citation type="submission" date="2025-08" db="UniProtKB">
        <authorList>
            <consortium name="RefSeq"/>
        </authorList>
    </citation>
    <scope>IDENTIFICATION</scope>
    <source>
        <tissue evidence="9">Whole sample</tissue>
    </source>
</reference>
<dbReference type="InterPro" id="IPR001680">
    <property type="entry name" value="WD40_rpt"/>
</dbReference>
<evidence type="ECO:0000256" key="6">
    <source>
        <dbReference type="SAM" id="MobiDB-lite"/>
    </source>
</evidence>
<dbReference type="Pfam" id="PF00400">
    <property type="entry name" value="WD40"/>
    <property type="match status" value="6"/>
</dbReference>
<feature type="domain" description="Bromo" evidence="7">
    <location>
        <begin position="1368"/>
        <end position="1438"/>
    </location>
</feature>
<feature type="compositionally biased region" description="Acidic residues" evidence="6">
    <location>
        <begin position="1538"/>
        <end position="1550"/>
    </location>
</feature>
<dbReference type="KEGG" id="cvn:111103284"/>
<feature type="repeat" description="WD" evidence="5">
    <location>
        <begin position="463"/>
        <end position="505"/>
    </location>
</feature>
<evidence type="ECO:0000256" key="5">
    <source>
        <dbReference type="PROSITE-ProRule" id="PRU00221"/>
    </source>
</evidence>
<accession>A0A8B8ALY4</accession>
<protein>
    <submittedName>
        <fullName evidence="9">Bromodomain and WD repeat-containing protein 3-like isoform X1</fullName>
    </submittedName>
</protein>
<dbReference type="FunFam" id="2.130.10.10:FF:002549">
    <property type="entry name" value="Bromodomain and WD repeat domain-containing 3"/>
    <property type="match status" value="1"/>
</dbReference>
<dbReference type="PROSITE" id="PS50014">
    <property type="entry name" value="BROMODOMAIN_2"/>
    <property type="match status" value="2"/>
</dbReference>
<dbReference type="InterPro" id="IPR019775">
    <property type="entry name" value="WD40_repeat_CS"/>
</dbReference>
<feature type="region of interest" description="Disordered" evidence="6">
    <location>
        <begin position="642"/>
        <end position="668"/>
    </location>
</feature>
<dbReference type="PANTHER" id="PTHR16266">
    <property type="entry name" value="WD REPEAT DOMAIN 9"/>
    <property type="match status" value="1"/>
</dbReference>
<feature type="compositionally biased region" description="Basic and acidic residues" evidence="6">
    <location>
        <begin position="1569"/>
        <end position="1579"/>
    </location>
</feature>
<dbReference type="PANTHER" id="PTHR16266:SF17">
    <property type="entry name" value="BRWD3"/>
    <property type="match status" value="1"/>
</dbReference>
<dbReference type="PROSITE" id="PS00678">
    <property type="entry name" value="WD_REPEATS_1"/>
    <property type="match status" value="1"/>
</dbReference>
<feature type="compositionally biased region" description="Basic residues" evidence="6">
    <location>
        <begin position="798"/>
        <end position="807"/>
    </location>
</feature>
<feature type="compositionally biased region" description="Low complexity" evidence="6">
    <location>
        <begin position="1672"/>
        <end position="1690"/>
    </location>
</feature>
<feature type="compositionally biased region" description="Acidic residues" evidence="6">
    <location>
        <begin position="854"/>
        <end position="863"/>
    </location>
</feature>
<feature type="compositionally biased region" description="Acidic residues" evidence="6">
    <location>
        <begin position="1580"/>
        <end position="1604"/>
    </location>
</feature>
<dbReference type="Pfam" id="PF25437">
    <property type="entry name" value="BRWD1_N"/>
    <property type="match status" value="1"/>
</dbReference>
<dbReference type="OrthoDB" id="538223at2759"/>
<dbReference type="InterPro" id="IPR057451">
    <property type="entry name" value="BRWD/PHIP_AD"/>
</dbReference>
<evidence type="ECO:0000313" key="9">
    <source>
        <dbReference type="RefSeq" id="XP_022292126.1"/>
    </source>
</evidence>
<dbReference type="Proteomes" id="UP000694844">
    <property type="component" value="Chromosome 7"/>
</dbReference>
<feature type="compositionally biased region" description="Low complexity" evidence="6">
    <location>
        <begin position="1648"/>
        <end position="1661"/>
    </location>
</feature>
<dbReference type="PRINTS" id="PR00503">
    <property type="entry name" value="BROMODOMAIN"/>
</dbReference>
<dbReference type="PROSITE" id="PS50082">
    <property type="entry name" value="WD_REPEATS_2"/>
    <property type="match status" value="6"/>
</dbReference>
<dbReference type="Gene3D" id="2.30.30.1040">
    <property type="match status" value="1"/>
</dbReference>
<feature type="compositionally biased region" description="Polar residues" evidence="6">
    <location>
        <begin position="1738"/>
        <end position="1748"/>
    </location>
</feature>
<keyword evidence="8" id="KW-1185">Reference proteome</keyword>
<dbReference type="InterPro" id="IPR001487">
    <property type="entry name" value="Bromodomain"/>
</dbReference>
<feature type="compositionally biased region" description="Basic and acidic residues" evidence="6">
    <location>
        <begin position="1693"/>
        <end position="1704"/>
    </location>
</feature>
<dbReference type="InterPro" id="IPR036427">
    <property type="entry name" value="Bromodomain-like_sf"/>
</dbReference>
<dbReference type="GO" id="GO:0007010">
    <property type="term" value="P:cytoskeleton organization"/>
    <property type="evidence" value="ECO:0007669"/>
    <property type="project" value="TreeGrafter"/>
</dbReference>
<dbReference type="InterPro" id="IPR057452">
    <property type="entry name" value="BRWD/PHIP_N"/>
</dbReference>
<keyword evidence="1 5" id="KW-0853">WD repeat</keyword>
<keyword evidence="3 4" id="KW-0103">Bromodomain</keyword>
<organism evidence="8 9">
    <name type="scientific">Crassostrea virginica</name>
    <name type="common">Eastern oyster</name>
    <dbReference type="NCBI Taxonomy" id="6565"/>
    <lineage>
        <taxon>Eukaryota</taxon>
        <taxon>Metazoa</taxon>
        <taxon>Spiralia</taxon>
        <taxon>Lophotrochozoa</taxon>
        <taxon>Mollusca</taxon>
        <taxon>Bivalvia</taxon>
        <taxon>Autobranchia</taxon>
        <taxon>Pteriomorphia</taxon>
        <taxon>Ostreida</taxon>
        <taxon>Ostreoidea</taxon>
        <taxon>Ostreidae</taxon>
        <taxon>Crassostrea</taxon>
    </lineage>
</organism>
<dbReference type="Pfam" id="PF00439">
    <property type="entry name" value="Bromodomain"/>
    <property type="match status" value="2"/>
</dbReference>
<dbReference type="PROSITE" id="PS00633">
    <property type="entry name" value="BROMODOMAIN_1"/>
    <property type="match status" value="1"/>
</dbReference>
<dbReference type="PROSITE" id="PS50294">
    <property type="entry name" value="WD_REPEATS_REGION"/>
    <property type="match status" value="4"/>
</dbReference>
<dbReference type="InterPro" id="IPR015943">
    <property type="entry name" value="WD40/YVTN_repeat-like_dom_sf"/>
</dbReference>
<feature type="repeat" description="WD" evidence="5">
    <location>
        <begin position="223"/>
        <end position="264"/>
    </location>
</feature>
<feature type="compositionally biased region" description="Low complexity" evidence="6">
    <location>
        <begin position="1474"/>
        <end position="1499"/>
    </location>
</feature>
<dbReference type="Pfam" id="PF25313">
    <property type="entry name" value="BRWD_AD"/>
    <property type="match status" value="1"/>
</dbReference>
<dbReference type="GO" id="GO:0005634">
    <property type="term" value="C:nucleus"/>
    <property type="evidence" value="ECO:0007669"/>
    <property type="project" value="TreeGrafter"/>
</dbReference>
<feature type="repeat" description="WD" evidence="5">
    <location>
        <begin position="265"/>
        <end position="300"/>
    </location>
</feature>
<feature type="region of interest" description="Disordered" evidence="6">
    <location>
        <begin position="784"/>
        <end position="954"/>
    </location>
</feature>
<evidence type="ECO:0000313" key="8">
    <source>
        <dbReference type="Proteomes" id="UP000694844"/>
    </source>
</evidence>
<feature type="compositionally biased region" description="Polar residues" evidence="6">
    <location>
        <begin position="1501"/>
        <end position="1512"/>
    </location>
</feature>
<feature type="repeat" description="WD" evidence="5">
    <location>
        <begin position="363"/>
        <end position="394"/>
    </location>
</feature>
<dbReference type="GO" id="GO:0008360">
    <property type="term" value="P:regulation of cell shape"/>
    <property type="evidence" value="ECO:0007669"/>
    <property type="project" value="TreeGrafter"/>
</dbReference>
<dbReference type="CDD" id="cd00200">
    <property type="entry name" value="WD40"/>
    <property type="match status" value="1"/>
</dbReference>
<feature type="compositionally biased region" description="Basic residues" evidence="6">
    <location>
        <begin position="878"/>
        <end position="891"/>
    </location>
</feature>
<dbReference type="Gene3D" id="1.20.920.10">
    <property type="entry name" value="Bromodomain-like"/>
    <property type="match status" value="2"/>
</dbReference>
<keyword evidence="2" id="KW-0677">Repeat</keyword>
<dbReference type="SUPFAM" id="SSF50978">
    <property type="entry name" value="WD40 repeat-like"/>
    <property type="match status" value="1"/>
</dbReference>
<evidence type="ECO:0000256" key="1">
    <source>
        <dbReference type="ARBA" id="ARBA00022574"/>
    </source>
</evidence>
<dbReference type="FunFam" id="1.20.920.10:FF:000066">
    <property type="entry name" value="Transcription initiation factor TFIID subunit 1"/>
    <property type="match status" value="2"/>
</dbReference>
<feature type="region of interest" description="Disordered" evidence="6">
    <location>
        <begin position="1310"/>
        <end position="1349"/>
    </location>
</feature>
<evidence type="ECO:0000256" key="4">
    <source>
        <dbReference type="PROSITE-ProRule" id="PRU00035"/>
    </source>
</evidence>
<sequence length="1818" mass="206006">MAGHAPGTSTSSSVTEELYFLIARFLTQGPCRGAAEVLQKELKENKLLPKRIDWEGTEHERSYENLVDLNRHIKSDHLLKICQRLGPLLDKEVKPSVCGVQSLLGAGSQSLLRTKEGIENPVWTPPTHVVTHHQRPLYPPKNLVCPSFGYVIRGREMSGQSRTDHACPNHFYTKINMHARKLGHLSAVYCVSFDRTGHYIFTGADDALIKIWKACNGRLLATLRGHNSEITDIAVNYENTLLASGSCDKTIRVWCLRTKAPIAVLQSHTATVTSLQFCPQSKGEARVLMSTGGDGCVCFWVWDVTTNTFNPKPHKFIERSRAGAQMLCSSFSPGGVFLATGSADHVIRVYFLHNTKPEKISELESHTDRVDSICYCNHGDRFVSGSKDGTARIWRYERQEWRALVLFMNTTLESTNKNDVEDVKRFRVTMVSWNMDDSLVITAVSDFSIKVWNSHTGNLVHILKAHEDEIFVLEHSPVEARIMLSAGHDGNIAIWDLHKGKKIKSFFNMIEGQGHGAVFDCKFSLDGLSYAATDSHGHLLLFGFGSNEKHKKIPEEVFFHTDYRPLMRDANNYVLDEQTQQPPHLMPPPFLVDIDGNPYPPRFQKLVPGREQCNNDQLIPQMQVNEEGSQEVMGDLEALVDDHPHQEDPAPVPPVDPFPGDPPAQEHRPSIDNMIQQLQREQDQRIAREGLESLGSPPPQLGSPRVNRANSVNVGLRRTGEREGVRQSLGNISQRATQSDIAALSRRVVVQELDAAALARDEDLRTSYANEEAKHFMVERKKKPFNFDGDYSDAGPRLKSRHKHKNRRENVVTQRENEEVATNRLVTRALYDTEEEEEEENAEASSDAIFSSDNDNDDGESSEYSDWVGDTGVSLQPPKRKSKRQVKRRKLSSSEDDEEVDVLDDDDDDNYDEDSTRDSAKSSGSRRQQPKRKKPPPPTRKKPSKNKRKKEKLVKKMEDITELPEEFRPPEWLTDVIPRKSPYVPQMGDNVMYFKQGHELYLQAVKKRNVYKVDTRKHQPWHSNPNLREQEHMKIVGIKYEVRPPRLCCLKMAYLDPETGKPTKNSFTVKYHDMPDVIDFIVLKQSYDTAMRRNWNAGDRFRSMIDDAWWFGTIASQSPYEAFYPDSMFQCFMVNWDNGETERLSPWDMEPVDQNHLPARNESCVPVQPEELRSLMYTPVEGEWPTCGRDAECNRIAHGMESVMQHSIAEQFLTPVDLNVFPIYGIIIEYLIDLTTIKSRLENRFYRRISALQFDIRYIEQNTVAFNEPGTAIVKSARILTEALLEFIQDTDCTDPMPILNTLCHREKVGGVSSGSDTEDTADSSKHRHSDEDQPGTSTRRKPVPVPVVNKNPDSWKSECLTLLETIFRCEDSNPFRFPVDPDELPEYFDIIEHPMDLSTVKENLLGDRYPNPNSLFKDLRLIFSNSRTFNTNKRSRIYAMTLRLSAMVEEKMKEIINGWNSAVKQRKNSPRQAAQSSYINSIASSSRSSRSLPRRMAATVASSSIRASSLHNGARPSTLETTATSHSDLNMSATTLEVDDLEDDDDEDYQPVKAKTSSPRKRPARVPKPVEESNHFDSDTELEDEVEEVDEDKTESEEEEEEEPAVRNIARSSRTRGKRPLTNGNASNHYTTRASTGSIKVKHFKKSGSYSESNTESQSSENEEAAEARDSSPASSSSSKSSSSSSGSETELDSKSSDSENSPKTRSKRVAPRLRKEVDSSKGRSHNAQRQKGPGKASNSGTRQTRNQGKRTVRYEEDSDYEYGENGASSSHRTRKRPRYVSPENSESDSDENSEVMRSSRGRIRKLTPRARASLRH</sequence>
<dbReference type="InterPro" id="IPR036322">
    <property type="entry name" value="WD40_repeat_dom_sf"/>
</dbReference>
<dbReference type="SMART" id="SM00297">
    <property type="entry name" value="BROMO"/>
    <property type="match status" value="2"/>
</dbReference>
<feature type="compositionally biased region" description="Acidic residues" evidence="6">
    <location>
        <begin position="832"/>
        <end position="842"/>
    </location>
</feature>
<dbReference type="SMART" id="SM00320">
    <property type="entry name" value="WD40"/>
    <property type="match status" value="7"/>
</dbReference>
<dbReference type="FunFam" id="2.30.30.1040:FF:000003">
    <property type="entry name" value="Bromodomain and WD repeat domain containing 1"/>
    <property type="match status" value="1"/>
</dbReference>
<feature type="compositionally biased region" description="Polar residues" evidence="6">
    <location>
        <begin position="1623"/>
        <end position="1639"/>
    </location>
</feature>
<dbReference type="InterPro" id="IPR018359">
    <property type="entry name" value="Bromodomain_CS"/>
</dbReference>
<evidence type="ECO:0000259" key="7">
    <source>
        <dbReference type="PROSITE" id="PS50014"/>
    </source>
</evidence>
<feature type="compositionally biased region" description="Basic residues" evidence="6">
    <location>
        <begin position="1801"/>
        <end position="1818"/>
    </location>
</feature>
<dbReference type="Gene3D" id="2.130.10.10">
    <property type="entry name" value="YVTN repeat-like/Quinoprotein amine dehydrogenase"/>
    <property type="match status" value="2"/>
</dbReference>